<feature type="domain" description="Histidine kinase" evidence="6">
    <location>
        <begin position="407"/>
        <end position="638"/>
    </location>
</feature>
<gene>
    <name evidence="7" type="ORF">ELS82_13540</name>
</gene>
<dbReference type="EMBL" id="SATR01000019">
    <property type="protein sequence ID" value="TFH91139.1"/>
    <property type="molecule type" value="Genomic_DNA"/>
</dbReference>
<evidence type="ECO:0000313" key="8">
    <source>
        <dbReference type="Proteomes" id="UP000297753"/>
    </source>
</evidence>
<reference evidence="7 8" key="1">
    <citation type="submission" date="2019-01" db="EMBL/GenBank/DDBJ databases">
        <title>Vibrio BEI176 sp. nov, a marine bacterium isolated from China: eastern marignal seas.</title>
        <authorList>
            <person name="Li B."/>
        </authorList>
    </citation>
    <scope>NUCLEOTIDE SEQUENCE [LARGE SCALE GENOMIC DNA]</scope>
    <source>
        <strain evidence="7 8">BEI176</strain>
    </source>
</reference>
<feature type="transmembrane region" description="Helical" evidence="5">
    <location>
        <begin position="152"/>
        <end position="178"/>
    </location>
</feature>
<evidence type="ECO:0000256" key="4">
    <source>
        <dbReference type="SAM" id="Coils"/>
    </source>
</evidence>
<keyword evidence="4" id="KW-0175">Coiled coil</keyword>
<dbReference type="InterPro" id="IPR005467">
    <property type="entry name" value="His_kinase_dom"/>
</dbReference>
<dbReference type="AlphaFoldDB" id="A0A4Y8WE35"/>
<keyword evidence="3" id="KW-0597">Phosphoprotein</keyword>
<evidence type="ECO:0000256" key="5">
    <source>
        <dbReference type="SAM" id="Phobius"/>
    </source>
</evidence>
<dbReference type="CDD" id="cd00082">
    <property type="entry name" value="HisKA"/>
    <property type="match status" value="1"/>
</dbReference>
<comment type="catalytic activity">
    <reaction evidence="1">
        <text>ATP + protein L-histidine = ADP + protein N-phospho-L-histidine.</text>
        <dbReference type="EC" id="2.7.13.3"/>
    </reaction>
</comment>
<dbReference type="InterPro" id="IPR036890">
    <property type="entry name" value="HATPase_C_sf"/>
</dbReference>
<dbReference type="GO" id="GO:0000155">
    <property type="term" value="F:phosphorelay sensor kinase activity"/>
    <property type="evidence" value="ECO:0007669"/>
    <property type="project" value="InterPro"/>
</dbReference>
<dbReference type="Pfam" id="PF02518">
    <property type="entry name" value="HATPase_c"/>
    <property type="match status" value="1"/>
</dbReference>
<keyword evidence="5" id="KW-0812">Transmembrane</keyword>
<evidence type="ECO:0000259" key="6">
    <source>
        <dbReference type="PROSITE" id="PS50109"/>
    </source>
</evidence>
<evidence type="ECO:0000256" key="1">
    <source>
        <dbReference type="ARBA" id="ARBA00000085"/>
    </source>
</evidence>
<dbReference type="InterPro" id="IPR033414">
    <property type="entry name" value="Sensor_dom"/>
</dbReference>
<dbReference type="SMART" id="SM00387">
    <property type="entry name" value="HATPase_c"/>
    <property type="match status" value="1"/>
</dbReference>
<accession>A0A4Y8WE35</accession>
<keyword evidence="7" id="KW-0067">ATP-binding</keyword>
<dbReference type="InterPro" id="IPR003594">
    <property type="entry name" value="HATPase_dom"/>
</dbReference>
<dbReference type="Gene3D" id="1.10.287.130">
    <property type="match status" value="1"/>
</dbReference>
<keyword evidence="7" id="KW-0547">Nucleotide-binding</keyword>
<evidence type="ECO:0000313" key="7">
    <source>
        <dbReference type="EMBL" id="TFH91139.1"/>
    </source>
</evidence>
<dbReference type="Gene3D" id="3.30.565.10">
    <property type="entry name" value="Histidine kinase-like ATPase, C-terminal domain"/>
    <property type="match status" value="1"/>
</dbReference>
<comment type="caution">
    <text evidence="7">The sequence shown here is derived from an EMBL/GenBank/DDBJ whole genome shotgun (WGS) entry which is preliminary data.</text>
</comment>
<dbReference type="InterPro" id="IPR004358">
    <property type="entry name" value="Sig_transdc_His_kin-like_C"/>
</dbReference>
<organism evidence="7 8">
    <name type="scientific">Vibrio ouci</name>
    <dbReference type="NCBI Taxonomy" id="2499078"/>
    <lineage>
        <taxon>Bacteria</taxon>
        <taxon>Pseudomonadati</taxon>
        <taxon>Pseudomonadota</taxon>
        <taxon>Gammaproteobacteria</taxon>
        <taxon>Vibrionales</taxon>
        <taxon>Vibrionaceae</taxon>
        <taxon>Vibrio</taxon>
    </lineage>
</organism>
<dbReference type="PROSITE" id="PS50109">
    <property type="entry name" value="HIS_KIN"/>
    <property type="match status" value="1"/>
</dbReference>
<dbReference type="InterPro" id="IPR003661">
    <property type="entry name" value="HisK_dim/P_dom"/>
</dbReference>
<dbReference type="Pfam" id="PF17149">
    <property type="entry name" value="CHASE5"/>
    <property type="match status" value="1"/>
</dbReference>
<evidence type="ECO:0000256" key="3">
    <source>
        <dbReference type="ARBA" id="ARBA00022553"/>
    </source>
</evidence>
<sequence>MSRTKQFEDSIHNPFYSRVGRRIILIMILLSGTVTLLTTLLQLSWDYREQFDSIDQRHLEIRDVHAPLIATLLWDFDLIALQQEIDGLVNLPRVDYLKITSGDYSFQSGKAVLTNSISKHYPLVYHHPNTTRFEEIGQIHIQSDAQEIYNYLIWQAIYTLSLNAAKTFLVCFVILIVFHKSINRRIFSIAQYLRKYNPRHPAKPIELEHFKWITEKEDELDWLANETNKITDNVTKLYRNIKNEQERLAEFAHISSDWLWETDASGALIYCSDSMRSALKIATDSKPMLEEVPALAPCKSLCSKLKSHYNISMCEEALTINDKQVFLLFKAKARFDKGEFIGFRGTAINITELKLTQIEIEELNQNLEKTVAVRTQDLEQSMQQLKKTQEQLIESEKLAALGGLVAGVAHEVNTPLGIAVTATSVIQDIVSEANQAFTDQTLTTDQFRSLLECLTESSTMLEQNLNRAAKLIKDFKQTAVDQVSESRSQFNVQQVLEALVASLHPETRKVPVTPILEGDASLVMNSLPGVLTQVISNLIMNSINHAFDDVAEAKISIHFKQDQNNIILEYRDNGAGIDMPFHQKIFEPFYTTKRGKGGSGLGLNLVFNLVKQKLKGDLAFESELGSGVLFQLILPKDLPLELPDQSGND</sequence>
<dbReference type="GO" id="GO:0005524">
    <property type="term" value="F:ATP binding"/>
    <property type="evidence" value="ECO:0007669"/>
    <property type="project" value="UniProtKB-KW"/>
</dbReference>
<evidence type="ECO:0000256" key="2">
    <source>
        <dbReference type="ARBA" id="ARBA00012438"/>
    </source>
</evidence>
<keyword evidence="5" id="KW-1133">Transmembrane helix</keyword>
<feature type="coiled-coil region" evidence="4">
    <location>
        <begin position="350"/>
        <end position="398"/>
    </location>
</feature>
<feature type="transmembrane region" description="Helical" evidence="5">
    <location>
        <begin position="23"/>
        <end position="45"/>
    </location>
</feature>
<dbReference type="InterPro" id="IPR036097">
    <property type="entry name" value="HisK_dim/P_sf"/>
</dbReference>
<dbReference type="SUPFAM" id="SSF47384">
    <property type="entry name" value="Homodimeric domain of signal transducing histidine kinase"/>
    <property type="match status" value="1"/>
</dbReference>
<dbReference type="RefSeq" id="WP_134835938.1">
    <property type="nucleotide sequence ID" value="NZ_SATR01000019.1"/>
</dbReference>
<dbReference type="PANTHER" id="PTHR43065">
    <property type="entry name" value="SENSOR HISTIDINE KINASE"/>
    <property type="match status" value="1"/>
</dbReference>
<dbReference type="EC" id="2.7.13.3" evidence="2"/>
<keyword evidence="8" id="KW-1185">Reference proteome</keyword>
<dbReference type="OrthoDB" id="1931120at2"/>
<dbReference type="PANTHER" id="PTHR43065:SF42">
    <property type="entry name" value="TWO-COMPONENT SENSOR PPRA"/>
    <property type="match status" value="1"/>
</dbReference>
<dbReference type="SUPFAM" id="SSF55874">
    <property type="entry name" value="ATPase domain of HSP90 chaperone/DNA topoisomerase II/histidine kinase"/>
    <property type="match status" value="1"/>
</dbReference>
<keyword evidence="5" id="KW-0472">Membrane</keyword>
<proteinExistence type="predicted"/>
<dbReference type="Proteomes" id="UP000297753">
    <property type="component" value="Unassembled WGS sequence"/>
</dbReference>
<name>A0A4Y8WE35_9VIBR</name>
<protein>
    <recommendedName>
        <fullName evidence="2">histidine kinase</fullName>
        <ecNumber evidence="2">2.7.13.3</ecNumber>
    </recommendedName>
</protein>
<dbReference type="PRINTS" id="PR00344">
    <property type="entry name" value="BCTRLSENSOR"/>
</dbReference>